<evidence type="ECO:0000313" key="1">
    <source>
        <dbReference type="EMBL" id="CNE70304.1"/>
    </source>
</evidence>
<comment type="caution">
    <text evidence="1">The sequence shown here is derived from an EMBL/GenBank/DDBJ whole genome shotgun (WGS) entry which is preliminary data.</text>
</comment>
<accession>A0ABM9SIH8</accession>
<proteinExistence type="predicted"/>
<sequence length="535" mass="58778">MANEITLLPLPENISIYQGRIVELTISEIFDTIPTDITSVYATITASNNTKINFIGVSNGINLVQSIANPNEFTAKAYATASGFSLTTEADNQFIFNIEVTYSTNDPQRQKSTYKSAVYDILPKAKVSYTHYSSNYLPVAPDNLRTPADATYTSSMTATVKTPDGLNVIPDYIIDWRQENPSGLFFDRVKVFSKDTLVVPTAGYKNQYSSFIRTQTDANGQVVINIVSTTNPTYCQLYSAAISNVKYSISNIIIADLSNGNSIFDAPTVYLSQDLNAVYELDSTTVPDVKIGFPRNDNLSSGYAAFGFLNGTLVFDCLYDAANSMTYDFAPKANFYSNFGPNSGKLNELCYVLSSPEGASVYTSSSAEFYAKGGEDSNRPDPTARRDVMAPVIPGSELYVRSGVLNKPTVPLRVSLDFSMLWPPQADQYLTATLYFNGYQPGTDLPIQGKQSLDKAIVAEDIIAKYIDIEFPSDYFAGYDSKFSDRSVTRNLYGEYQVWSTKEDHDTNVPPIHISNIYTASLDTVPPGGSLADES</sequence>
<gene>
    <name evidence="1" type="ORF">ERS137959_04474</name>
</gene>
<name>A0ABM9SIH8_YEREN</name>
<evidence type="ECO:0000313" key="2">
    <source>
        <dbReference type="Proteomes" id="UP000041601"/>
    </source>
</evidence>
<dbReference type="Proteomes" id="UP000041601">
    <property type="component" value="Unassembled WGS sequence"/>
</dbReference>
<keyword evidence="2" id="KW-1185">Reference proteome</keyword>
<organism evidence="1 2">
    <name type="scientific">Yersinia enterocolitica</name>
    <dbReference type="NCBI Taxonomy" id="630"/>
    <lineage>
        <taxon>Bacteria</taxon>
        <taxon>Pseudomonadati</taxon>
        <taxon>Pseudomonadota</taxon>
        <taxon>Gammaproteobacteria</taxon>
        <taxon>Enterobacterales</taxon>
        <taxon>Yersiniaceae</taxon>
        <taxon>Yersinia</taxon>
    </lineage>
</organism>
<dbReference type="RefSeq" id="WP_050128038.1">
    <property type="nucleotide sequence ID" value="NZ_CP139463.1"/>
</dbReference>
<dbReference type="EMBL" id="CPXJ01000099">
    <property type="protein sequence ID" value="CNE70304.1"/>
    <property type="molecule type" value="Genomic_DNA"/>
</dbReference>
<reference evidence="1 2" key="1">
    <citation type="submission" date="2015-03" db="EMBL/GenBank/DDBJ databases">
        <authorList>
            <consortium name="Pathogen Informatics"/>
            <person name="Murphy D."/>
        </authorList>
    </citation>
    <scope>NUCLEOTIDE SEQUENCE [LARGE SCALE GENOMIC DNA]</scope>
    <source>
        <strain evidence="1 2">IP05342</strain>
    </source>
</reference>
<protein>
    <submittedName>
        <fullName evidence="1">Uncharacterized protein</fullName>
    </submittedName>
</protein>